<sequence length="55" mass="5864">MNAGGVGLAACDTFGSLKYGAGYVWLVRNSEGCEWQTPAVRGNLSSEDPAEWGKR</sequence>
<evidence type="ECO:0000313" key="1">
    <source>
        <dbReference type="EMBL" id="KAJ9080836.1"/>
    </source>
</evidence>
<accession>A0ACC2U2C0</accession>
<dbReference type="EMBL" id="QTSX02001518">
    <property type="protein sequence ID" value="KAJ9080836.1"/>
    <property type="molecule type" value="Genomic_DNA"/>
</dbReference>
<proteinExistence type="predicted"/>
<name>A0ACC2U2C0_9FUNG</name>
<reference evidence="1" key="1">
    <citation type="submission" date="2022-04" db="EMBL/GenBank/DDBJ databases">
        <title>Genome of the entomopathogenic fungus Entomophthora muscae.</title>
        <authorList>
            <person name="Elya C."/>
            <person name="Lovett B.R."/>
            <person name="Lee E."/>
            <person name="Macias A.M."/>
            <person name="Hajek A.E."/>
            <person name="De Bivort B.L."/>
            <person name="Kasson M.T."/>
            <person name="De Fine Licht H.H."/>
            <person name="Stajich J.E."/>
        </authorList>
    </citation>
    <scope>NUCLEOTIDE SEQUENCE</scope>
    <source>
        <strain evidence="1">Berkeley</strain>
    </source>
</reference>
<dbReference type="Proteomes" id="UP001165960">
    <property type="component" value="Unassembled WGS sequence"/>
</dbReference>
<comment type="caution">
    <text evidence="1">The sequence shown here is derived from an EMBL/GenBank/DDBJ whole genome shotgun (WGS) entry which is preliminary data.</text>
</comment>
<keyword evidence="2" id="KW-1185">Reference proteome</keyword>
<organism evidence="1 2">
    <name type="scientific">Entomophthora muscae</name>
    <dbReference type="NCBI Taxonomy" id="34485"/>
    <lineage>
        <taxon>Eukaryota</taxon>
        <taxon>Fungi</taxon>
        <taxon>Fungi incertae sedis</taxon>
        <taxon>Zoopagomycota</taxon>
        <taxon>Entomophthoromycotina</taxon>
        <taxon>Entomophthoromycetes</taxon>
        <taxon>Entomophthorales</taxon>
        <taxon>Entomophthoraceae</taxon>
        <taxon>Entomophthora</taxon>
    </lineage>
</organism>
<evidence type="ECO:0000313" key="2">
    <source>
        <dbReference type="Proteomes" id="UP001165960"/>
    </source>
</evidence>
<gene>
    <name evidence="1" type="ORF">DSO57_1020682</name>
</gene>
<protein>
    <submittedName>
        <fullName evidence="1">Uncharacterized protein</fullName>
    </submittedName>
</protein>